<reference evidence="10 11" key="1">
    <citation type="submission" date="2020-08" db="EMBL/GenBank/DDBJ databases">
        <title>Functional genomics of gut bacteria from endangered species of beetles.</title>
        <authorList>
            <person name="Carlos-Shanley C."/>
        </authorList>
    </citation>
    <scope>NUCLEOTIDE SEQUENCE [LARGE SCALE GENOMIC DNA]</scope>
    <source>
        <strain evidence="10 11">S00179</strain>
    </source>
</reference>
<keyword evidence="3" id="KW-0813">Transport</keyword>
<dbReference type="Gene3D" id="1.20.1600.10">
    <property type="entry name" value="Outer membrane efflux proteins (OEP)"/>
    <property type="match status" value="1"/>
</dbReference>
<keyword evidence="7" id="KW-0998">Cell outer membrane</keyword>
<dbReference type="PANTHER" id="PTHR30026">
    <property type="entry name" value="OUTER MEMBRANE PROTEIN TOLC"/>
    <property type="match status" value="1"/>
</dbReference>
<feature type="region of interest" description="Disordered" evidence="8">
    <location>
        <begin position="176"/>
        <end position="195"/>
    </location>
</feature>
<dbReference type="Proteomes" id="UP000566995">
    <property type="component" value="Unassembled WGS sequence"/>
</dbReference>
<evidence type="ECO:0000256" key="2">
    <source>
        <dbReference type="ARBA" id="ARBA00007613"/>
    </source>
</evidence>
<name>A0A7W7KMY6_PSENT</name>
<comment type="similarity">
    <text evidence="2">Belongs to the outer membrane factor (OMF) (TC 1.B.17) family.</text>
</comment>
<dbReference type="GO" id="GO:0015288">
    <property type="term" value="F:porin activity"/>
    <property type="evidence" value="ECO:0007669"/>
    <property type="project" value="TreeGrafter"/>
</dbReference>
<keyword evidence="6" id="KW-0472">Membrane</keyword>
<accession>A0A7W7KMY6</accession>
<keyword evidence="9" id="KW-0732">Signal</keyword>
<evidence type="ECO:0000256" key="1">
    <source>
        <dbReference type="ARBA" id="ARBA00004442"/>
    </source>
</evidence>
<evidence type="ECO:0000256" key="8">
    <source>
        <dbReference type="SAM" id="MobiDB-lite"/>
    </source>
</evidence>
<evidence type="ECO:0000256" key="7">
    <source>
        <dbReference type="ARBA" id="ARBA00023237"/>
    </source>
</evidence>
<protein>
    <submittedName>
        <fullName evidence="10">Adhesin transport system outer membrane protein</fullName>
    </submittedName>
</protein>
<dbReference type="GO" id="GO:1990281">
    <property type="term" value="C:efflux pump complex"/>
    <property type="evidence" value="ECO:0007669"/>
    <property type="project" value="TreeGrafter"/>
</dbReference>
<keyword evidence="4" id="KW-1134">Transmembrane beta strand</keyword>
<feature type="region of interest" description="Disordered" evidence="8">
    <location>
        <begin position="79"/>
        <end position="130"/>
    </location>
</feature>
<comment type="subcellular location">
    <subcellularLocation>
        <location evidence="1">Cell outer membrane</location>
    </subcellularLocation>
</comment>
<proteinExistence type="inferred from homology"/>
<feature type="compositionally biased region" description="Basic and acidic residues" evidence="8">
    <location>
        <begin position="110"/>
        <end position="120"/>
    </location>
</feature>
<dbReference type="GO" id="GO:0015562">
    <property type="term" value="F:efflux transmembrane transporter activity"/>
    <property type="evidence" value="ECO:0007669"/>
    <property type="project" value="InterPro"/>
</dbReference>
<dbReference type="GO" id="GO:0009279">
    <property type="term" value="C:cell outer membrane"/>
    <property type="evidence" value="ECO:0007669"/>
    <property type="project" value="UniProtKB-SubCell"/>
</dbReference>
<dbReference type="SUPFAM" id="SSF56954">
    <property type="entry name" value="Outer membrane efflux proteins (OEP)"/>
    <property type="match status" value="1"/>
</dbReference>
<evidence type="ECO:0000313" key="10">
    <source>
        <dbReference type="EMBL" id="MBB4865795.1"/>
    </source>
</evidence>
<keyword evidence="5" id="KW-0812">Transmembrane</keyword>
<evidence type="ECO:0000256" key="9">
    <source>
        <dbReference type="SAM" id="SignalP"/>
    </source>
</evidence>
<dbReference type="PANTHER" id="PTHR30026:SF22">
    <property type="entry name" value="OUTER MEMBRANE EFFLUX PROTEIN"/>
    <property type="match status" value="1"/>
</dbReference>
<evidence type="ECO:0000256" key="4">
    <source>
        <dbReference type="ARBA" id="ARBA00022452"/>
    </source>
</evidence>
<organism evidence="10 11">
    <name type="scientific">Pseudomonas nitroreducens</name>
    <dbReference type="NCBI Taxonomy" id="46680"/>
    <lineage>
        <taxon>Bacteria</taxon>
        <taxon>Pseudomonadati</taxon>
        <taxon>Pseudomonadota</taxon>
        <taxon>Gammaproteobacteria</taxon>
        <taxon>Pseudomonadales</taxon>
        <taxon>Pseudomonadaceae</taxon>
        <taxon>Pseudomonas</taxon>
    </lineage>
</organism>
<dbReference type="RefSeq" id="WP_184593659.1">
    <property type="nucleotide sequence ID" value="NZ_JACHLI010000021.1"/>
</dbReference>
<dbReference type="InterPro" id="IPR051906">
    <property type="entry name" value="TolC-like"/>
</dbReference>
<evidence type="ECO:0000256" key="5">
    <source>
        <dbReference type="ARBA" id="ARBA00022692"/>
    </source>
</evidence>
<dbReference type="EMBL" id="JACHLI010000021">
    <property type="protein sequence ID" value="MBB4865795.1"/>
    <property type="molecule type" value="Genomic_DNA"/>
</dbReference>
<comment type="caution">
    <text evidence="10">The sequence shown here is derived from an EMBL/GenBank/DDBJ whole genome shotgun (WGS) entry which is preliminary data.</text>
</comment>
<sequence length="533" mass="58454">MKPTTIKQAWSKNTVSPVQALCVSLTAAVLFSAEVAFAQNIEKTVNLTPARDVVLVAAKDTPQAAPARPVQAQAVQRAQAPTAAAAASTRKVNPETLKNADPQGSVRFSEWLKDNPEAARRRSQSQVSEGEIRTILAGALDRAINQSPLLRQSQAEQAAAQADVREAQGQRLPQIDIGGNSRPLAVGGKNETGSNSQAVTMNMTTNVFDWGRTSNTIDSRKQLSAAADQKYLVDMETLARDVSTTVVELEKGRRISAIGQQYVERMSTLVSMLSEIVTSDRGRASELTQARARLMEAQASRDASQARVRDTEIRLRKLVGDAPVVLPTNDLWALQAANLDKLLASANDHPALRQTEAEATAAELHAKSLRAGEKPQFNWVVSKSTGEDQLGREQPWQTMMTVSYPLFRGGSSRAAREAATLRASAEREKKAQQLQDLEFDTRTAEQDAKTLLARADLYRDLTTETDSVRKAFFEQWYHLGRRTLLDVLIAESDHNNNRINEVSNRFDGYQAVLKSYASAGQLSYWLRGGVSVQ</sequence>
<evidence type="ECO:0000256" key="3">
    <source>
        <dbReference type="ARBA" id="ARBA00022448"/>
    </source>
</evidence>
<evidence type="ECO:0000256" key="6">
    <source>
        <dbReference type="ARBA" id="ARBA00023136"/>
    </source>
</evidence>
<dbReference type="InterPro" id="IPR003423">
    <property type="entry name" value="OMP_efflux"/>
</dbReference>
<dbReference type="Pfam" id="PF02321">
    <property type="entry name" value="OEP"/>
    <property type="match status" value="2"/>
</dbReference>
<dbReference type="AlphaFoldDB" id="A0A7W7KMY6"/>
<gene>
    <name evidence="10" type="ORF">HNP46_004696</name>
</gene>
<feature type="chain" id="PRO_5030792435" evidence="9">
    <location>
        <begin position="39"/>
        <end position="533"/>
    </location>
</feature>
<feature type="signal peptide" evidence="9">
    <location>
        <begin position="1"/>
        <end position="38"/>
    </location>
</feature>
<evidence type="ECO:0000313" key="11">
    <source>
        <dbReference type="Proteomes" id="UP000566995"/>
    </source>
</evidence>